<dbReference type="InterPro" id="IPR036378">
    <property type="entry name" value="FAS1_dom_sf"/>
</dbReference>
<feature type="domain" description="FAS1" evidence="1">
    <location>
        <begin position="503"/>
        <end position="663"/>
    </location>
</feature>
<dbReference type="GeneID" id="107066026"/>
<accession>A0ABM1I687</accession>
<dbReference type="InterPro" id="IPR050904">
    <property type="entry name" value="Adhesion/Biosynth-related"/>
</dbReference>
<feature type="domain" description="FAS1" evidence="1">
    <location>
        <begin position="45"/>
        <end position="179"/>
    </location>
</feature>
<gene>
    <name evidence="3 4 5" type="primary">LOC107066026</name>
</gene>
<dbReference type="PANTHER" id="PTHR10900">
    <property type="entry name" value="PERIOSTIN-RELATED"/>
    <property type="match status" value="1"/>
</dbReference>
<reference evidence="3 4" key="1">
    <citation type="submission" date="2025-05" db="UniProtKB">
        <authorList>
            <consortium name="RefSeq"/>
        </authorList>
    </citation>
    <scope>IDENTIFICATION</scope>
    <source>
        <tissue evidence="3 4">Whole body</tissue>
    </source>
</reference>
<dbReference type="RefSeq" id="XP_015175724.1">
    <property type="nucleotide sequence ID" value="XM_015320238.1"/>
</dbReference>
<protein>
    <submittedName>
        <fullName evidence="3 4">Fasciclin-1 isoform X1</fullName>
    </submittedName>
</protein>
<evidence type="ECO:0000313" key="5">
    <source>
        <dbReference type="RefSeq" id="XP_015175725.1"/>
    </source>
</evidence>
<dbReference type="RefSeq" id="XP_015175725.1">
    <property type="nucleotide sequence ID" value="XM_015320239.1"/>
</dbReference>
<feature type="domain" description="FAS1" evidence="1">
    <location>
        <begin position="354"/>
        <end position="499"/>
    </location>
</feature>
<dbReference type="SMART" id="SM00554">
    <property type="entry name" value="FAS1"/>
    <property type="match status" value="4"/>
</dbReference>
<evidence type="ECO:0000313" key="2">
    <source>
        <dbReference type="Proteomes" id="UP000694924"/>
    </source>
</evidence>
<proteinExistence type="predicted"/>
<dbReference type="InterPro" id="IPR000782">
    <property type="entry name" value="FAS1_domain"/>
</dbReference>
<dbReference type="PROSITE" id="PS50213">
    <property type="entry name" value="FAS1"/>
    <property type="match status" value="4"/>
</dbReference>
<dbReference type="Pfam" id="PF02469">
    <property type="entry name" value="Fasciclin"/>
    <property type="match status" value="4"/>
</dbReference>
<evidence type="ECO:0000313" key="4">
    <source>
        <dbReference type="RefSeq" id="XP_015175724.1"/>
    </source>
</evidence>
<dbReference type="PANTHER" id="PTHR10900:SF80">
    <property type="entry name" value="FASCICLIN-1"/>
    <property type="match status" value="1"/>
</dbReference>
<sequence>MMAVSSSSSSYSSSSSSSSSFFFVFTVLVVGLVFSDGTTGTMANQMTLEARIYDDPELSQFYQLLETSQVANNTLMYRHVTVFAPTNRAFQKYNGSKSNLVLYHMSNLPLTIERLGLSVSSELDGNPPLWVTRKPGPAGDEEVFINNAKVLKQHSNFQSKIKVNGDIKTQVLHVIDEVLEPVRSMSSESPIYNPDAFQFLNQSENLNMGNHRVRTFRQRIVIEKKEGIFTADGRYTFFIPVDEGFKPEPRPQKIDHLVIDGHVIPNHILFTVPTPENIHYETLVFSDNLKVTVSFLREHNKVYVKSNTIVGDASHHPGVVLAEIVKPNIPVRNGVIHLIQRPLMVIDSTVKDFLESFKGIEKEDGPVYKFYETIRDFGDDIMMTISRLHDVTLFAPSNAALEEPGVRQILQDKRRVKEILNLHYVKQRLPLEKIQNKSVIQAHAGIPTAADRKKLYFNVVQGPAGNQTITVEGGGVNATVVTANIAATNGIIHIIDRVLGVPYTTVLEKLQTDPMLNSTYFLGQRRGFNDQLNDTTKRFTYFAPRDYAWSGANISYPSTIKKLFMPDYSYHTKQILERHLVVADQVYTMAKLKEMNYNDTITLTSARDTLKLRIKESGENDDENAIRPVTSGYQIEWEGKWIRVFRHDVECTNGIIHVIDGVFLKDSDVRVTGGASLSSIAPHLIIFLIAKWLL</sequence>
<evidence type="ECO:0000259" key="1">
    <source>
        <dbReference type="PROSITE" id="PS50213"/>
    </source>
</evidence>
<dbReference type="Proteomes" id="UP000694924">
    <property type="component" value="Unplaced"/>
</dbReference>
<keyword evidence="2" id="KW-1185">Reference proteome</keyword>
<dbReference type="Gene3D" id="2.30.180.10">
    <property type="entry name" value="FAS1 domain"/>
    <property type="match status" value="4"/>
</dbReference>
<organism evidence="2 4">
    <name type="scientific">Polistes dominula</name>
    <name type="common">European paper wasp</name>
    <name type="synonym">Vespa dominula</name>
    <dbReference type="NCBI Taxonomy" id="743375"/>
    <lineage>
        <taxon>Eukaryota</taxon>
        <taxon>Metazoa</taxon>
        <taxon>Ecdysozoa</taxon>
        <taxon>Arthropoda</taxon>
        <taxon>Hexapoda</taxon>
        <taxon>Insecta</taxon>
        <taxon>Pterygota</taxon>
        <taxon>Neoptera</taxon>
        <taxon>Endopterygota</taxon>
        <taxon>Hymenoptera</taxon>
        <taxon>Apocrita</taxon>
        <taxon>Aculeata</taxon>
        <taxon>Vespoidea</taxon>
        <taxon>Vespidae</taxon>
        <taxon>Polistinae</taxon>
        <taxon>Polistini</taxon>
        <taxon>Polistes</taxon>
    </lineage>
</organism>
<feature type="domain" description="FAS1" evidence="1">
    <location>
        <begin position="193"/>
        <end position="343"/>
    </location>
</feature>
<name>A0ABM1I687_POLDO</name>
<dbReference type="SUPFAM" id="SSF82153">
    <property type="entry name" value="FAS1 domain"/>
    <property type="match status" value="4"/>
</dbReference>
<dbReference type="RefSeq" id="XP_015175723.1">
    <property type="nucleotide sequence ID" value="XM_015320237.1"/>
</dbReference>
<evidence type="ECO:0000313" key="3">
    <source>
        <dbReference type="RefSeq" id="XP_015175723.1"/>
    </source>
</evidence>